<gene>
    <name evidence="3" type="ORF">D9615_008631</name>
</gene>
<keyword evidence="2" id="KW-0732">Signal</keyword>
<feature type="signal peptide" evidence="2">
    <location>
        <begin position="1"/>
        <end position="23"/>
    </location>
</feature>
<dbReference type="AlphaFoldDB" id="A0A8H5H4A0"/>
<organism evidence="3 4">
    <name type="scientific">Tricholomella constricta</name>
    <dbReference type="NCBI Taxonomy" id="117010"/>
    <lineage>
        <taxon>Eukaryota</taxon>
        <taxon>Fungi</taxon>
        <taxon>Dikarya</taxon>
        <taxon>Basidiomycota</taxon>
        <taxon>Agaricomycotina</taxon>
        <taxon>Agaricomycetes</taxon>
        <taxon>Agaricomycetidae</taxon>
        <taxon>Agaricales</taxon>
        <taxon>Tricholomatineae</taxon>
        <taxon>Lyophyllaceae</taxon>
        <taxon>Tricholomella</taxon>
    </lineage>
</organism>
<proteinExistence type="predicted"/>
<evidence type="ECO:0000313" key="4">
    <source>
        <dbReference type="Proteomes" id="UP000565441"/>
    </source>
</evidence>
<feature type="region of interest" description="Disordered" evidence="1">
    <location>
        <begin position="30"/>
        <end position="88"/>
    </location>
</feature>
<evidence type="ECO:0000256" key="2">
    <source>
        <dbReference type="SAM" id="SignalP"/>
    </source>
</evidence>
<dbReference type="Proteomes" id="UP000565441">
    <property type="component" value="Unassembled WGS sequence"/>
</dbReference>
<accession>A0A8H5H4A0</accession>
<comment type="caution">
    <text evidence="3">The sequence shown here is derived from an EMBL/GenBank/DDBJ whole genome shotgun (WGS) entry which is preliminary data.</text>
</comment>
<name>A0A8H5H4A0_9AGAR</name>
<feature type="chain" id="PRO_5034570087" description="Secreted protein" evidence="2">
    <location>
        <begin position="24"/>
        <end position="88"/>
    </location>
</feature>
<evidence type="ECO:0000256" key="1">
    <source>
        <dbReference type="SAM" id="MobiDB-lite"/>
    </source>
</evidence>
<evidence type="ECO:0008006" key="5">
    <source>
        <dbReference type="Google" id="ProtNLM"/>
    </source>
</evidence>
<dbReference type="EMBL" id="JAACJP010000028">
    <property type="protein sequence ID" value="KAF5376424.1"/>
    <property type="molecule type" value="Genomic_DNA"/>
</dbReference>
<sequence>MATSLQTVALVPMATLAVLKIQGQPVDPPTTPSLMANFPNPSTTGPHPKVTNHYAQPRRWDRQPGLSVLTRRASRKRREEQQQVKTPH</sequence>
<keyword evidence="4" id="KW-1185">Reference proteome</keyword>
<reference evidence="3 4" key="1">
    <citation type="journal article" date="2020" name="ISME J.">
        <title>Uncovering the hidden diversity of litter-decomposition mechanisms in mushroom-forming fungi.</title>
        <authorList>
            <person name="Floudas D."/>
            <person name="Bentzer J."/>
            <person name="Ahren D."/>
            <person name="Johansson T."/>
            <person name="Persson P."/>
            <person name="Tunlid A."/>
        </authorList>
    </citation>
    <scope>NUCLEOTIDE SEQUENCE [LARGE SCALE GENOMIC DNA]</scope>
    <source>
        <strain evidence="3 4">CBS 661.87</strain>
    </source>
</reference>
<evidence type="ECO:0000313" key="3">
    <source>
        <dbReference type="EMBL" id="KAF5376424.1"/>
    </source>
</evidence>
<protein>
    <recommendedName>
        <fullName evidence="5">Secreted protein</fullName>
    </recommendedName>
</protein>